<proteinExistence type="predicted"/>
<dbReference type="OrthoDB" id="3437960at2759"/>
<dbReference type="PROSITE" id="PS50157">
    <property type="entry name" value="ZINC_FINGER_C2H2_2"/>
    <property type="match status" value="3"/>
</dbReference>
<dbReference type="GO" id="GO:0008270">
    <property type="term" value="F:zinc ion binding"/>
    <property type="evidence" value="ECO:0007669"/>
    <property type="project" value="UniProtKB-KW"/>
</dbReference>
<reference evidence="8" key="2">
    <citation type="journal article" date="2023" name="IMA Fungus">
        <title>Comparative genomic study of the Penicillium genus elucidates a diverse pangenome and 15 lateral gene transfer events.</title>
        <authorList>
            <person name="Petersen C."/>
            <person name="Sorensen T."/>
            <person name="Nielsen M.R."/>
            <person name="Sondergaard T.E."/>
            <person name="Sorensen J.L."/>
            <person name="Fitzpatrick D.A."/>
            <person name="Frisvad J.C."/>
            <person name="Nielsen K.L."/>
        </authorList>
    </citation>
    <scope>NUCLEOTIDE SEQUENCE</scope>
    <source>
        <strain evidence="8">IBT 30761</strain>
    </source>
</reference>
<feature type="domain" description="C2H2-type" evidence="7">
    <location>
        <begin position="69"/>
        <end position="98"/>
    </location>
</feature>
<organism evidence="8 9">
    <name type="scientific">Penicillium argentinense</name>
    <dbReference type="NCBI Taxonomy" id="1131581"/>
    <lineage>
        <taxon>Eukaryota</taxon>
        <taxon>Fungi</taxon>
        <taxon>Dikarya</taxon>
        <taxon>Ascomycota</taxon>
        <taxon>Pezizomycotina</taxon>
        <taxon>Eurotiomycetes</taxon>
        <taxon>Eurotiomycetidae</taxon>
        <taxon>Eurotiales</taxon>
        <taxon>Aspergillaceae</taxon>
        <taxon>Penicillium</taxon>
    </lineage>
</organism>
<dbReference type="EMBL" id="JAPQKI010000006">
    <property type="protein sequence ID" value="KAJ5094922.1"/>
    <property type="molecule type" value="Genomic_DNA"/>
</dbReference>
<dbReference type="Proteomes" id="UP001149074">
    <property type="component" value="Unassembled WGS sequence"/>
</dbReference>
<feature type="domain" description="C2H2-type" evidence="7">
    <location>
        <begin position="39"/>
        <end position="68"/>
    </location>
</feature>
<keyword evidence="3 5" id="KW-0863">Zinc-finger</keyword>
<evidence type="ECO:0000256" key="2">
    <source>
        <dbReference type="ARBA" id="ARBA00022737"/>
    </source>
</evidence>
<dbReference type="Pfam" id="PF00096">
    <property type="entry name" value="zf-C2H2"/>
    <property type="match status" value="3"/>
</dbReference>
<keyword evidence="1" id="KW-0479">Metal-binding</keyword>
<dbReference type="GeneID" id="81358685"/>
<feature type="domain" description="C2H2-type" evidence="7">
    <location>
        <begin position="9"/>
        <end position="38"/>
    </location>
</feature>
<dbReference type="GO" id="GO:0005667">
    <property type="term" value="C:transcription regulator complex"/>
    <property type="evidence" value="ECO:0007669"/>
    <property type="project" value="TreeGrafter"/>
</dbReference>
<dbReference type="FunFam" id="3.30.160.60:FF:000072">
    <property type="entry name" value="zinc finger protein 143 isoform X1"/>
    <property type="match status" value="1"/>
</dbReference>
<dbReference type="PANTHER" id="PTHR14003">
    <property type="entry name" value="TRANSCRIPTIONAL REPRESSOR PROTEIN YY"/>
    <property type="match status" value="1"/>
</dbReference>
<dbReference type="SMART" id="SM00355">
    <property type="entry name" value="ZnF_C2H2"/>
    <property type="match status" value="4"/>
</dbReference>
<dbReference type="Gene3D" id="3.30.160.60">
    <property type="entry name" value="Classic Zinc Finger"/>
    <property type="match status" value="4"/>
</dbReference>
<evidence type="ECO:0000256" key="3">
    <source>
        <dbReference type="ARBA" id="ARBA00022771"/>
    </source>
</evidence>
<feature type="compositionally biased region" description="Basic residues" evidence="6">
    <location>
        <begin position="124"/>
        <end position="133"/>
    </location>
</feature>
<dbReference type="GO" id="GO:0000785">
    <property type="term" value="C:chromatin"/>
    <property type="evidence" value="ECO:0007669"/>
    <property type="project" value="TreeGrafter"/>
</dbReference>
<dbReference type="FunFam" id="3.30.160.60:FF:000125">
    <property type="entry name" value="Putative zinc finger protein 143"/>
    <property type="match status" value="1"/>
</dbReference>
<dbReference type="GO" id="GO:0000981">
    <property type="term" value="F:DNA-binding transcription factor activity, RNA polymerase II-specific"/>
    <property type="evidence" value="ECO:0007669"/>
    <property type="project" value="UniProtKB-ARBA"/>
</dbReference>
<dbReference type="PROSITE" id="PS00028">
    <property type="entry name" value="ZINC_FINGER_C2H2_1"/>
    <property type="match status" value="3"/>
</dbReference>
<evidence type="ECO:0000256" key="5">
    <source>
        <dbReference type="PROSITE-ProRule" id="PRU00042"/>
    </source>
</evidence>
<accession>A0A9W9K7E5</accession>
<evidence type="ECO:0000259" key="7">
    <source>
        <dbReference type="PROSITE" id="PS50157"/>
    </source>
</evidence>
<evidence type="ECO:0000313" key="8">
    <source>
        <dbReference type="EMBL" id="KAJ5094922.1"/>
    </source>
</evidence>
<keyword evidence="9" id="KW-1185">Reference proteome</keyword>
<reference evidence="8" key="1">
    <citation type="submission" date="2022-11" db="EMBL/GenBank/DDBJ databases">
        <authorList>
            <person name="Petersen C."/>
        </authorList>
    </citation>
    <scope>NUCLEOTIDE SEQUENCE</scope>
    <source>
        <strain evidence="8">IBT 30761</strain>
    </source>
</reference>
<feature type="region of interest" description="Disordered" evidence="6">
    <location>
        <begin position="123"/>
        <end position="163"/>
    </location>
</feature>
<dbReference type="GO" id="GO:0000978">
    <property type="term" value="F:RNA polymerase II cis-regulatory region sequence-specific DNA binding"/>
    <property type="evidence" value="ECO:0007669"/>
    <property type="project" value="TreeGrafter"/>
</dbReference>
<comment type="caution">
    <text evidence="8">The sequence shown here is derived from an EMBL/GenBank/DDBJ whole genome shotgun (WGS) entry which is preliminary data.</text>
</comment>
<evidence type="ECO:0000256" key="1">
    <source>
        <dbReference type="ARBA" id="ARBA00022723"/>
    </source>
</evidence>
<dbReference type="AlphaFoldDB" id="A0A9W9K7E5"/>
<gene>
    <name evidence="8" type="ORF">N7532_007213</name>
</gene>
<dbReference type="InterPro" id="IPR013087">
    <property type="entry name" value="Znf_C2H2_type"/>
</dbReference>
<dbReference type="RefSeq" id="XP_056473072.1">
    <property type="nucleotide sequence ID" value="XM_056619706.1"/>
</dbReference>
<evidence type="ECO:0000256" key="4">
    <source>
        <dbReference type="ARBA" id="ARBA00022833"/>
    </source>
</evidence>
<dbReference type="SUPFAM" id="SSF57667">
    <property type="entry name" value="beta-beta-alpha zinc fingers"/>
    <property type="match status" value="2"/>
</dbReference>
<feature type="compositionally biased region" description="Polar residues" evidence="6">
    <location>
        <begin position="153"/>
        <end position="162"/>
    </location>
</feature>
<keyword evidence="2" id="KW-0677">Repeat</keyword>
<evidence type="ECO:0000313" key="9">
    <source>
        <dbReference type="Proteomes" id="UP001149074"/>
    </source>
</evidence>
<evidence type="ECO:0000256" key="6">
    <source>
        <dbReference type="SAM" id="MobiDB-lite"/>
    </source>
</evidence>
<name>A0A9W9K7E5_9EURO</name>
<dbReference type="PANTHER" id="PTHR14003:SF22">
    <property type="entry name" value="FINGER DOMAIN PROTEIN, PUTATIVE (AFU_ORTHOLOGUE AFUA_4G11480)-RELATED"/>
    <property type="match status" value="1"/>
</dbReference>
<keyword evidence="4" id="KW-0862">Zinc</keyword>
<protein>
    <recommendedName>
        <fullName evidence="7">C2H2-type domain-containing protein</fullName>
    </recommendedName>
</protein>
<dbReference type="InterPro" id="IPR036236">
    <property type="entry name" value="Znf_C2H2_sf"/>
</dbReference>
<sequence>MASGNERDFNCSWEHCGKSLNRKSDLCRHYRIHTNERPYYCTVTDCKKTFIQRSALTVHSRTHTGEKPHVCDHEGCQKAFSDSSSLARHRRIHTGQRPYICQDPTCTRSSPVDVLLHSFSRKTTLTKHQHHSHPPVSLSQTPSKDTTSKHSSRQQSPVNGNSLHLPIQQAYYANSAISNYGFYRPQSEQVGSLGMDEAALIVTRNIPVTSAMDMSHGAHYVPQHRQVHPYPEQQHQHMQMIQESYNPTPRTNYLLPAFHHPSFQDQQLPEDQPMMVGYRPNFQK</sequence>